<evidence type="ECO:0000256" key="4">
    <source>
        <dbReference type="ARBA" id="ARBA00022723"/>
    </source>
</evidence>
<dbReference type="SUPFAM" id="SSF46458">
    <property type="entry name" value="Globin-like"/>
    <property type="match status" value="2"/>
</dbReference>
<comment type="similarity">
    <text evidence="6">Belongs to the globin family.</text>
</comment>
<dbReference type="GO" id="GO:0019825">
    <property type="term" value="F:oxygen binding"/>
    <property type="evidence" value="ECO:0007669"/>
    <property type="project" value="InterPro"/>
</dbReference>
<dbReference type="GO" id="GO:0005576">
    <property type="term" value="C:extracellular region"/>
    <property type="evidence" value="ECO:0007669"/>
    <property type="project" value="InterPro"/>
</dbReference>
<accession>A0A7R9M684</accession>
<dbReference type="AlphaFoldDB" id="A0A7R9M684"/>
<keyword evidence="2 6" id="KW-0349">Heme</keyword>
<gene>
    <name evidence="8" type="ORF">ONB1V03_LOCUS10721</name>
</gene>
<dbReference type="Pfam" id="PF00042">
    <property type="entry name" value="Globin"/>
    <property type="match status" value="2"/>
</dbReference>
<dbReference type="InterPro" id="IPR000971">
    <property type="entry name" value="Globin"/>
</dbReference>
<dbReference type="GO" id="GO:0046872">
    <property type="term" value="F:metal ion binding"/>
    <property type="evidence" value="ECO:0007669"/>
    <property type="project" value="UniProtKB-KW"/>
</dbReference>
<sequence length="266" mass="29444">MGLSGAEKALVKSTWDAYVADTPGNGSDFFVRLFSENPSFLALFKSFPPSDELPGHKEVVKQAVIDFQFISKLLDNVDENPGAFEEALQKLAVTHKKRNITADMFERFRVTLFGALTDKLGAGVMTGEVVQAWTKFYAAIVAVVTPGLLTENPTYIPYFKVFKIQNGDLQALRGTPEMLKQTELNFNFFGKLVNGIGNDEPFKGDLVKLSVRHKAYRITLDMFNTLGGVILAELADKLGSDLYTSEANAAWLKFYTNIVKIVEPGL</sequence>
<dbReference type="PANTHER" id="PTHR47217:SF1">
    <property type="entry name" value="GLOBIN-LIKE PROTEIN"/>
    <property type="match status" value="1"/>
</dbReference>
<dbReference type="InterPro" id="IPR012292">
    <property type="entry name" value="Globin/Proto"/>
</dbReference>
<keyword evidence="5" id="KW-0408">Iron</keyword>
<proteinExistence type="inferred from homology"/>
<dbReference type="InterPro" id="IPR044399">
    <property type="entry name" value="Mb-like_M"/>
</dbReference>
<evidence type="ECO:0000256" key="3">
    <source>
        <dbReference type="ARBA" id="ARBA00022621"/>
    </source>
</evidence>
<dbReference type="EMBL" id="OC922290">
    <property type="protein sequence ID" value="CAD7654071.1"/>
    <property type="molecule type" value="Genomic_DNA"/>
</dbReference>
<dbReference type="InterPro" id="IPR009050">
    <property type="entry name" value="Globin-like_sf"/>
</dbReference>
<dbReference type="GO" id="GO:0020037">
    <property type="term" value="F:heme binding"/>
    <property type="evidence" value="ECO:0007669"/>
    <property type="project" value="InterPro"/>
</dbReference>
<feature type="domain" description="Globin" evidence="7">
    <location>
        <begin position="2"/>
        <end position="149"/>
    </location>
</feature>
<keyword evidence="1 6" id="KW-0813">Transport</keyword>
<dbReference type="GO" id="GO:0005833">
    <property type="term" value="C:hemoglobin complex"/>
    <property type="evidence" value="ECO:0007669"/>
    <property type="project" value="InterPro"/>
</dbReference>
<evidence type="ECO:0000256" key="1">
    <source>
        <dbReference type="ARBA" id="ARBA00022448"/>
    </source>
</evidence>
<dbReference type="CDD" id="cd01040">
    <property type="entry name" value="Mb-like"/>
    <property type="match status" value="2"/>
</dbReference>
<keyword evidence="4" id="KW-0479">Metal-binding</keyword>
<dbReference type="Gene3D" id="1.10.490.10">
    <property type="entry name" value="Globins"/>
    <property type="match status" value="2"/>
</dbReference>
<evidence type="ECO:0000313" key="9">
    <source>
        <dbReference type="Proteomes" id="UP000728032"/>
    </source>
</evidence>
<evidence type="ECO:0000256" key="6">
    <source>
        <dbReference type="RuleBase" id="RU000356"/>
    </source>
</evidence>
<reference evidence="8" key="1">
    <citation type="submission" date="2020-11" db="EMBL/GenBank/DDBJ databases">
        <authorList>
            <person name="Tran Van P."/>
        </authorList>
    </citation>
    <scope>NUCLEOTIDE SEQUENCE</scope>
</reference>
<name>A0A7R9M684_9ACAR</name>
<dbReference type="GO" id="GO:0005344">
    <property type="term" value="F:oxygen carrier activity"/>
    <property type="evidence" value="ECO:0007669"/>
    <property type="project" value="UniProtKB-KW"/>
</dbReference>
<evidence type="ECO:0000313" key="8">
    <source>
        <dbReference type="EMBL" id="CAD7654071.1"/>
    </source>
</evidence>
<dbReference type="InterPro" id="IPR002336">
    <property type="entry name" value="Erythrocruorin"/>
</dbReference>
<dbReference type="PRINTS" id="PR00611">
    <property type="entry name" value="ERYTHCRUORIN"/>
</dbReference>
<evidence type="ECO:0000256" key="5">
    <source>
        <dbReference type="ARBA" id="ARBA00023004"/>
    </source>
</evidence>
<dbReference type="PANTHER" id="PTHR47217">
    <property type="entry name" value="GLOBIN-LIKE PROTEIN"/>
    <property type="match status" value="1"/>
</dbReference>
<protein>
    <recommendedName>
        <fullName evidence="7">Globin domain-containing protein</fullName>
    </recommendedName>
</protein>
<keyword evidence="3 6" id="KW-0561">Oxygen transport</keyword>
<dbReference type="PROSITE" id="PS01033">
    <property type="entry name" value="GLOBIN"/>
    <property type="match status" value="1"/>
</dbReference>
<dbReference type="Proteomes" id="UP000728032">
    <property type="component" value="Unassembled WGS sequence"/>
</dbReference>
<organism evidence="8">
    <name type="scientific">Oppiella nova</name>
    <dbReference type="NCBI Taxonomy" id="334625"/>
    <lineage>
        <taxon>Eukaryota</taxon>
        <taxon>Metazoa</taxon>
        <taxon>Ecdysozoa</taxon>
        <taxon>Arthropoda</taxon>
        <taxon>Chelicerata</taxon>
        <taxon>Arachnida</taxon>
        <taxon>Acari</taxon>
        <taxon>Acariformes</taxon>
        <taxon>Sarcoptiformes</taxon>
        <taxon>Oribatida</taxon>
        <taxon>Brachypylina</taxon>
        <taxon>Oppioidea</taxon>
        <taxon>Oppiidae</taxon>
        <taxon>Oppiella</taxon>
    </lineage>
</organism>
<dbReference type="OrthoDB" id="436496at2759"/>
<evidence type="ECO:0000259" key="7">
    <source>
        <dbReference type="PROSITE" id="PS01033"/>
    </source>
</evidence>
<dbReference type="EMBL" id="CAJPVJ010007465">
    <property type="protein sequence ID" value="CAG2171258.1"/>
    <property type="molecule type" value="Genomic_DNA"/>
</dbReference>
<keyword evidence="9" id="KW-1185">Reference proteome</keyword>
<evidence type="ECO:0000256" key="2">
    <source>
        <dbReference type="ARBA" id="ARBA00022617"/>
    </source>
</evidence>